<gene>
    <name evidence="3" type="ORF">DB43_DS00060</name>
</gene>
<evidence type="ECO:0000313" key="3">
    <source>
        <dbReference type="EMBL" id="KIA78579.1"/>
    </source>
</evidence>
<comment type="function">
    <text evidence="2">Could be involved in insertion of integral membrane proteins into the membrane.</text>
</comment>
<evidence type="ECO:0000256" key="2">
    <source>
        <dbReference type="HAMAP-Rule" id="MF_00386"/>
    </source>
</evidence>
<dbReference type="Pfam" id="PF01809">
    <property type="entry name" value="YidD"/>
    <property type="match status" value="1"/>
</dbReference>
<dbReference type="RefSeq" id="WP_006342342.1">
    <property type="nucleotide sequence ID" value="NZ_BAWW01000003.1"/>
</dbReference>
<dbReference type="Proteomes" id="UP000031307">
    <property type="component" value="Unassembled WGS sequence"/>
</dbReference>
<comment type="subcellular location">
    <subcellularLocation>
        <location evidence="2">Cell membrane</location>
        <topology evidence="2">Peripheral membrane protein</topology>
        <orientation evidence="2">Cytoplasmic side</orientation>
    </subcellularLocation>
</comment>
<comment type="caution">
    <text evidence="3">The sequence shown here is derived from an EMBL/GenBank/DDBJ whole genome shotgun (WGS) entry which is preliminary data.</text>
</comment>
<proteinExistence type="inferred from homology"/>
<comment type="similarity">
    <text evidence="2">Belongs to the UPF0161 family.</text>
</comment>
<dbReference type="EMBL" id="JSAM01000013">
    <property type="protein sequence ID" value="KIA78579.1"/>
    <property type="molecule type" value="Genomic_DNA"/>
</dbReference>
<dbReference type="PATRIC" id="fig|83552.4.peg.179"/>
<organism evidence="3 4">
    <name type="scientific">Parachlamydia acanthamoebae</name>
    <dbReference type="NCBI Taxonomy" id="83552"/>
    <lineage>
        <taxon>Bacteria</taxon>
        <taxon>Pseudomonadati</taxon>
        <taxon>Chlamydiota</taxon>
        <taxon>Chlamydiia</taxon>
        <taxon>Parachlamydiales</taxon>
        <taxon>Parachlamydiaceae</taxon>
        <taxon>Parachlamydia</taxon>
    </lineage>
</organism>
<keyword evidence="1" id="KW-0997">Cell inner membrane</keyword>
<dbReference type="SMART" id="SM01234">
    <property type="entry name" value="Haemolytic"/>
    <property type="match status" value="1"/>
</dbReference>
<sequence length="69" mass="7749">MKKITLFLIRLYQLFVSPMLGPICRFTPTCSQYAVEAIQKYGFSKGVSLALSRICRCNPRCLGGHDPIP</sequence>
<keyword evidence="2" id="KW-1003">Cell membrane</keyword>
<reference evidence="3 4" key="1">
    <citation type="journal article" date="2014" name="Mol. Biol. Evol.">
        <title>Massive expansion of Ubiquitination-related gene families within the Chlamydiae.</title>
        <authorList>
            <person name="Domman D."/>
            <person name="Collingro A."/>
            <person name="Lagkouvardos I."/>
            <person name="Gehre L."/>
            <person name="Weinmaier T."/>
            <person name="Rattei T."/>
            <person name="Subtil A."/>
            <person name="Horn M."/>
        </authorList>
    </citation>
    <scope>NUCLEOTIDE SEQUENCE [LARGE SCALE GENOMIC DNA]</scope>
    <source>
        <strain evidence="3 4">OEW1</strain>
    </source>
</reference>
<evidence type="ECO:0000313" key="4">
    <source>
        <dbReference type="Proteomes" id="UP000031307"/>
    </source>
</evidence>
<dbReference type="AlphaFoldDB" id="A0A0C1ER34"/>
<dbReference type="GO" id="GO:0005886">
    <property type="term" value="C:plasma membrane"/>
    <property type="evidence" value="ECO:0007669"/>
    <property type="project" value="UniProtKB-SubCell"/>
</dbReference>
<accession>A0A0C1ER34</accession>
<dbReference type="HAMAP" id="MF_00386">
    <property type="entry name" value="UPF0161_YidD"/>
    <property type="match status" value="1"/>
</dbReference>
<keyword evidence="2" id="KW-0472">Membrane</keyword>
<evidence type="ECO:0000256" key="1">
    <source>
        <dbReference type="ARBA" id="ARBA00022519"/>
    </source>
</evidence>
<dbReference type="NCBIfam" id="TIGR00278">
    <property type="entry name" value="membrane protein insertion efficiency factor YidD"/>
    <property type="match status" value="1"/>
</dbReference>
<dbReference type="PANTHER" id="PTHR33383">
    <property type="entry name" value="MEMBRANE PROTEIN INSERTION EFFICIENCY FACTOR-RELATED"/>
    <property type="match status" value="1"/>
</dbReference>
<name>A0A0C1ER34_9BACT</name>
<dbReference type="PANTHER" id="PTHR33383:SF1">
    <property type="entry name" value="MEMBRANE PROTEIN INSERTION EFFICIENCY FACTOR-RELATED"/>
    <property type="match status" value="1"/>
</dbReference>
<protein>
    <recommendedName>
        <fullName evidence="2">Putative membrane protein insertion efficiency factor</fullName>
    </recommendedName>
</protein>
<dbReference type="InterPro" id="IPR002696">
    <property type="entry name" value="Membr_insert_effic_factor_YidD"/>
</dbReference>